<keyword evidence="2" id="KW-0238">DNA-binding</keyword>
<feature type="transmembrane region" description="Helical" evidence="4">
    <location>
        <begin position="163"/>
        <end position="184"/>
    </location>
</feature>
<dbReference type="Pfam" id="PF12833">
    <property type="entry name" value="HTH_18"/>
    <property type="match status" value="1"/>
</dbReference>
<name>A0A975HNI0_9GAMM</name>
<evidence type="ECO:0000256" key="2">
    <source>
        <dbReference type="ARBA" id="ARBA00023125"/>
    </source>
</evidence>
<dbReference type="EMBL" id="CP072133">
    <property type="protein sequence ID" value="QTH72220.1"/>
    <property type="molecule type" value="Genomic_DNA"/>
</dbReference>
<proteinExistence type="predicted"/>
<keyword evidence="3" id="KW-0804">Transcription</keyword>
<dbReference type="SMART" id="SM00342">
    <property type="entry name" value="HTH_ARAC"/>
    <property type="match status" value="1"/>
</dbReference>
<feature type="transmembrane region" description="Helical" evidence="4">
    <location>
        <begin position="102"/>
        <end position="120"/>
    </location>
</feature>
<dbReference type="SUPFAM" id="SSF46689">
    <property type="entry name" value="Homeodomain-like"/>
    <property type="match status" value="1"/>
</dbReference>
<dbReference type="Gene3D" id="1.10.10.60">
    <property type="entry name" value="Homeodomain-like"/>
    <property type="match status" value="1"/>
</dbReference>
<dbReference type="AlphaFoldDB" id="A0A975HNI0"/>
<protein>
    <submittedName>
        <fullName evidence="6">Helix-turn-helix domain-containing protein</fullName>
    </submittedName>
</protein>
<evidence type="ECO:0000313" key="6">
    <source>
        <dbReference type="EMBL" id="QTH72220.1"/>
    </source>
</evidence>
<evidence type="ECO:0000259" key="5">
    <source>
        <dbReference type="PROSITE" id="PS01124"/>
    </source>
</evidence>
<dbReference type="InterPro" id="IPR018060">
    <property type="entry name" value="HTH_AraC"/>
</dbReference>
<feature type="transmembrane region" description="Helical" evidence="4">
    <location>
        <begin position="132"/>
        <end position="151"/>
    </location>
</feature>
<keyword evidence="4" id="KW-0472">Membrane</keyword>
<reference evidence="6" key="1">
    <citation type="submission" date="2021-03" db="EMBL/GenBank/DDBJ databases">
        <title>Complete Genome of Pseudoalteromonas xiamenensis STKMTI.2, a new potential marine bacterium producing anti-Vibrio compounds.</title>
        <authorList>
            <person name="Handayani D.P."/>
            <person name="Isnansetyo A."/>
            <person name="Istiqomah I."/>
            <person name="Jumina J."/>
        </authorList>
    </citation>
    <scope>NUCLEOTIDE SEQUENCE</scope>
    <source>
        <strain evidence="6">STKMTI.2</strain>
    </source>
</reference>
<gene>
    <name evidence="6" type="ORF">J5O05_04900</name>
</gene>
<organism evidence="6 7">
    <name type="scientific">Pseudoalteromonas xiamenensis</name>
    <dbReference type="NCBI Taxonomy" id="882626"/>
    <lineage>
        <taxon>Bacteria</taxon>
        <taxon>Pseudomonadati</taxon>
        <taxon>Pseudomonadota</taxon>
        <taxon>Gammaproteobacteria</taxon>
        <taxon>Alteromonadales</taxon>
        <taxon>Pseudoalteromonadaceae</taxon>
        <taxon>Pseudoalteromonas</taxon>
    </lineage>
</organism>
<evidence type="ECO:0000256" key="1">
    <source>
        <dbReference type="ARBA" id="ARBA00023015"/>
    </source>
</evidence>
<feature type="transmembrane region" description="Helical" evidence="4">
    <location>
        <begin position="43"/>
        <end position="59"/>
    </location>
</feature>
<feature type="transmembrane region" description="Helical" evidence="4">
    <location>
        <begin position="13"/>
        <end position="31"/>
    </location>
</feature>
<dbReference type="GO" id="GO:0043565">
    <property type="term" value="F:sequence-specific DNA binding"/>
    <property type="evidence" value="ECO:0007669"/>
    <property type="project" value="InterPro"/>
</dbReference>
<dbReference type="PROSITE" id="PS01124">
    <property type="entry name" value="HTH_ARAC_FAMILY_2"/>
    <property type="match status" value="1"/>
</dbReference>
<keyword evidence="4" id="KW-0812">Transmembrane</keyword>
<feature type="transmembrane region" description="Helical" evidence="4">
    <location>
        <begin position="190"/>
        <end position="212"/>
    </location>
</feature>
<evidence type="ECO:0000256" key="4">
    <source>
        <dbReference type="SAM" id="Phobius"/>
    </source>
</evidence>
<dbReference type="InterPro" id="IPR009057">
    <property type="entry name" value="Homeodomain-like_sf"/>
</dbReference>
<keyword evidence="4" id="KW-1133">Transmembrane helix</keyword>
<keyword evidence="7" id="KW-1185">Reference proteome</keyword>
<keyword evidence="1" id="KW-0805">Transcription regulation</keyword>
<dbReference type="PROSITE" id="PS00041">
    <property type="entry name" value="HTH_ARAC_FAMILY_1"/>
    <property type="match status" value="1"/>
</dbReference>
<feature type="transmembrane region" description="Helical" evidence="4">
    <location>
        <begin position="71"/>
        <end position="90"/>
    </location>
</feature>
<sequence length="345" mass="39058">MMISLSSDQIVDLFFRFAAVGQLLLLAILAFKQTSVLQRYAQSFLIVTAISYLLLTAPIEDHHYGLLRRPLLLFTDLSATAILLFAYTQLKPDLPFSHYPKWAIWLLGLWSVLMCYFFLFTTANHPLHDINHAVGLILLMITLFLGISGYQDDLIDARRKFRLILVIGCALYMGILTVFELSISSIKDHWLFSLCNSASVLAATSFAAFRIVKRTEIAAELSQKEIKLTPTSSARNPMLSALQALMDAEFYTRSNLTIALLAQELGVPQHQLRQLINQSLGYSNFSHFLNSYRIPAICAQLQDPKFRQTPILTLALNMGYGSIASFNRAFKQQMKITPTEFRDQF</sequence>
<feature type="domain" description="HTH araC/xylS-type" evidence="5">
    <location>
        <begin position="240"/>
        <end position="344"/>
    </location>
</feature>
<accession>A0A975HNI0</accession>
<dbReference type="InterPro" id="IPR018062">
    <property type="entry name" value="HTH_AraC-typ_CS"/>
</dbReference>
<evidence type="ECO:0000313" key="7">
    <source>
        <dbReference type="Proteomes" id="UP000664904"/>
    </source>
</evidence>
<dbReference type="KEGG" id="pxi:J5O05_04900"/>
<evidence type="ECO:0000256" key="3">
    <source>
        <dbReference type="ARBA" id="ARBA00023163"/>
    </source>
</evidence>
<dbReference type="GO" id="GO:0003700">
    <property type="term" value="F:DNA-binding transcription factor activity"/>
    <property type="evidence" value="ECO:0007669"/>
    <property type="project" value="InterPro"/>
</dbReference>
<dbReference type="PANTHER" id="PTHR43280">
    <property type="entry name" value="ARAC-FAMILY TRANSCRIPTIONAL REGULATOR"/>
    <property type="match status" value="1"/>
</dbReference>
<dbReference type="PANTHER" id="PTHR43280:SF29">
    <property type="entry name" value="ARAC-FAMILY TRANSCRIPTIONAL REGULATOR"/>
    <property type="match status" value="1"/>
</dbReference>
<dbReference type="Proteomes" id="UP000664904">
    <property type="component" value="Chromosome"/>
</dbReference>